<evidence type="ECO:0000256" key="1">
    <source>
        <dbReference type="ARBA" id="ARBA00022801"/>
    </source>
</evidence>
<dbReference type="RefSeq" id="WP_212141692.1">
    <property type="nucleotide sequence ID" value="NZ_JAGSSW010000002.1"/>
</dbReference>
<dbReference type="InterPro" id="IPR050273">
    <property type="entry name" value="GppA/Ppx_hydrolase"/>
</dbReference>
<evidence type="ECO:0000259" key="3">
    <source>
        <dbReference type="Pfam" id="PF21447"/>
    </source>
</evidence>
<dbReference type="Pfam" id="PF02541">
    <property type="entry name" value="Ppx-GppA"/>
    <property type="match status" value="1"/>
</dbReference>
<evidence type="ECO:0000313" key="4">
    <source>
        <dbReference type="EMBL" id="MBR8463568.1"/>
    </source>
</evidence>
<dbReference type="PANTHER" id="PTHR30005">
    <property type="entry name" value="EXOPOLYPHOSPHATASE"/>
    <property type="match status" value="1"/>
</dbReference>
<comment type="caution">
    <text evidence="4">The sequence shown here is derived from an EMBL/GenBank/DDBJ whole genome shotgun (WGS) entry which is preliminary data.</text>
</comment>
<gene>
    <name evidence="4" type="ORF">KDD93_03150</name>
</gene>
<dbReference type="InterPro" id="IPR003695">
    <property type="entry name" value="Ppx_GppA_N"/>
</dbReference>
<dbReference type="PIRSF" id="PIRSF001267">
    <property type="entry name" value="Pyrophosphatase_GppA_Ppx"/>
    <property type="match status" value="1"/>
</dbReference>
<keyword evidence="1" id="KW-0378">Hydrolase</keyword>
<reference evidence="4 5" key="1">
    <citation type="submission" date="2021-04" db="EMBL/GenBank/DDBJ databases">
        <title>Molecular and phenotypic characterization and identification of bacterial isolates recovered from the Anatolian ground squirrels (Spermophilus xanthoprymnus) and which have the potential to form a new species in the Campylobacter genus.</title>
        <authorList>
            <person name="Aydin F."/>
            <person name="Abay S."/>
            <person name="Kayman T."/>
            <person name="Karakaya E."/>
            <person name="Mustak H.K."/>
            <person name="Mustak I.B."/>
            <person name="Bilgin N."/>
            <person name="Duzler A."/>
            <person name="Sahin O."/>
            <person name="Guran O."/>
            <person name="Saticioglu I.B."/>
        </authorList>
    </citation>
    <scope>NUCLEOTIDE SEQUENCE [LARGE SCALE GENOMIC DNA]</scope>
    <source>
        <strain evidence="5">faydin-G24</strain>
    </source>
</reference>
<dbReference type="Gene3D" id="3.30.420.150">
    <property type="entry name" value="Exopolyphosphatase. Domain 2"/>
    <property type="match status" value="1"/>
</dbReference>
<protein>
    <submittedName>
        <fullName evidence="4">Ppx/GppA family phosphatase</fullName>
    </submittedName>
</protein>
<dbReference type="SUPFAM" id="SSF109604">
    <property type="entry name" value="HD-domain/PDEase-like"/>
    <property type="match status" value="1"/>
</dbReference>
<organism evidence="4 5">
    <name type="scientific">Campylobacter anatolicus</name>
    <dbReference type="NCBI Taxonomy" id="2829105"/>
    <lineage>
        <taxon>Bacteria</taxon>
        <taxon>Pseudomonadati</taxon>
        <taxon>Campylobacterota</taxon>
        <taxon>Epsilonproteobacteria</taxon>
        <taxon>Campylobacterales</taxon>
        <taxon>Campylobacteraceae</taxon>
        <taxon>Campylobacter</taxon>
    </lineage>
</organism>
<dbReference type="Gene3D" id="3.30.420.40">
    <property type="match status" value="1"/>
</dbReference>
<dbReference type="InterPro" id="IPR048950">
    <property type="entry name" value="Ppx_GppA_C"/>
</dbReference>
<evidence type="ECO:0000313" key="5">
    <source>
        <dbReference type="Proteomes" id="UP000682951"/>
    </source>
</evidence>
<dbReference type="InterPro" id="IPR030673">
    <property type="entry name" value="PyroPPase_GppA_Ppx"/>
</dbReference>
<dbReference type="PANTHER" id="PTHR30005:SF0">
    <property type="entry name" value="RETROGRADE REGULATION PROTEIN 2"/>
    <property type="match status" value="1"/>
</dbReference>
<dbReference type="Proteomes" id="UP000682951">
    <property type="component" value="Unassembled WGS sequence"/>
</dbReference>
<dbReference type="InterPro" id="IPR043129">
    <property type="entry name" value="ATPase_NBD"/>
</dbReference>
<dbReference type="SUPFAM" id="SSF53067">
    <property type="entry name" value="Actin-like ATPase domain"/>
    <property type="match status" value="2"/>
</dbReference>
<name>A0ABS5HH14_9BACT</name>
<keyword evidence="5" id="KW-1185">Reference proteome</keyword>
<dbReference type="CDD" id="cd24052">
    <property type="entry name" value="ASKHA_NBD_HpPPX-GppA-like"/>
    <property type="match status" value="1"/>
</dbReference>
<dbReference type="Gene3D" id="1.10.3210.10">
    <property type="entry name" value="Hypothetical protein af1432"/>
    <property type="match status" value="1"/>
</dbReference>
<feature type="domain" description="Ppx/GppA phosphatase N-terminal" evidence="2">
    <location>
        <begin position="28"/>
        <end position="298"/>
    </location>
</feature>
<dbReference type="EMBL" id="JAGSSW010000002">
    <property type="protein sequence ID" value="MBR8463568.1"/>
    <property type="molecule type" value="Genomic_DNA"/>
</dbReference>
<proteinExistence type="predicted"/>
<sequence>MAKRTAVIDIGSNSMRMAIFERTSRWAFFILGEYKMRVRLGEGGYGNNNAISEKSMRKAYDALSEFKSIIKNYKCNKILCVGTSALRDAPNSGEFIKMIQKRLNIGLRVIDGKAEATYGAIAAKNLLAPIDECVTVDIGGGSTELARISNGKITHTLSLDIGTVRLKELFFDNKNTKNLSLFLKETIAQIPNEFKCDNIIAIGGSLRAMSSAIMTKDSYTLDTLHGFLYRLNEQKSFLESIANANVLDLNKFPIKKDRYDTIREGVHIFLSISATLGASKVFTSGVGVREGVFLSDFLRPSLKFPQNFNPSVKSLQDRFTLTINKTIVRYAKEIFISLKNLHNLDDNYLNELLIAARLYNVGQEIGFYGDHKNSAYIILNGLNFGFTHEQKALIATIIATNGKKVIYEYDRYKNLLPSQECIRWLSFILALAKALNLNCADTKLKFEFINHTLQIYGARNLIMAREEIKKMPKPEIFAISFV</sequence>
<dbReference type="Pfam" id="PF21447">
    <property type="entry name" value="Ppx-GppA_III"/>
    <property type="match status" value="1"/>
</dbReference>
<accession>A0ABS5HH14</accession>
<evidence type="ECO:0000259" key="2">
    <source>
        <dbReference type="Pfam" id="PF02541"/>
    </source>
</evidence>
<feature type="domain" description="Ppx/GppA phosphatase C-terminal" evidence="3">
    <location>
        <begin position="311"/>
        <end position="442"/>
    </location>
</feature>